<accession>A0A8H7TYS6</accession>
<proteinExistence type="predicted"/>
<evidence type="ECO:0000313" key="2">
    <source>
        <dbReference type="Proteomes" id="UP000639403"/>
    </source>
</evidence>
<dbReference type="EMBL" id="JADOXO010000358">
    <property type="protein sequence ID" value="KAF9805919.1"/>
    <property type="molecule type" value="Genomic_DNA"/>
</dbReference>
<evidence type="ECO:0000313" key="1">
    <source>
        <dbReference type="EMBL" id="KAF9805919.1"/>
    </source>
</evidence>
<dbReference type="Proteomes" id="UP000639403">
    <property type="component" value="Unassembled WGS sequence"/>
</dbReference>
<name>A0A8H7TYS6_9APHY</name>
<reference evidence="1" key="2">
    <citation type="journal article" name="Front. Microbiol.">
        <title>Degradative Capacity of Two Strains of Rhodonia placenta: From Phenotype to Genotype.</title>
        <authorList>
            <person name="Kolle M."/>
            <person name="Horta M.A.C."/>
            <person name="Nowrousian M."/>
            <person name="Ohm R.A."/>
            <person name="Benz J.P."/>
            <person name="Pilgard A."/>
        </authorList>
    </citation>
    <scope>NUCLEOTIDE SEQUENCE</scope>
    <source>
        <strain evidence="1">FPRL280</strain>
    </source>
</reference>
<protein>
    <submittedName>
        <fullName evidence="1">Uncharacterized protein</fullName>
    </submittedName>
</protein>
<organism evidence="1 2">
    <name type="scientific">Rhodonia placenta</name>
    <dbReference type="NCBI Taxonomy" id="104341"/>
    <lineage>
        <taxon>Eukaryota</taxon>
        <taxon>Fungi</taxon>
        <taxon>Dikarya</taxon>
        <taxon>Basidiomycota</taxon>
        <taxon>Agaricomycotina</taxon>
        <taxon>Agaricomycetes</taxon>
        <taxon>Polyporales</taxon>
        <taxon>Adustoporiaceae</taxon>
        <taxon>Rhodonia</taxon>
    </lineage>
</organism>
<sequence length="201" mass="22520">MDVLHQFRTACETARTTEEGVIDRLEADRADAGAEAARARRYKEERLVARAQEEGRQQGFQEGLARGRDIGYYEAREQFELNATTAQQCRFEFNLRSNICNASRSCGKASITSEFVDFCKVHSCNGLADANDNVRKAVMPLKQDGMHQRLLVDLLAKLVVLVTFDGVAIYGKPTFLIGTHAGIYMPTFLPSFREISGTFTR</sequence>
<dbReference type="AlphaFoldDB" id="A0A8H7TYS6"/>
<comment type="caution">
    <text evidence="1">The sequence shown here is derived from an EMBL/GenBank/DDBJ whole genome shotgun (WGS) entry which is preliminary data.</text>
</comment>
<reference evidence="1" key="1">
    <citation type="submission" date="2020-11" db="EMBL/GenBank/DDBJ databases">
        <authorList>
            <person name="Koelle M."/>
            <person name="Horta M.A.C."/>
            <person name="Nowrousian M."/>
            <person name="Ohm R.A."/>
            <person name="Benz P."/>
            <person name="Pilgard A."/>
        </authorList>
    </citation>
    <scope>NUCLEOTIDE SEQUENCE</scope>
    <source>
        <strain evidence="1">FPRL280</strain>
    </source>
</reference>
<gene>
    <name evidence="1" type="ORF">IEO21_08893</name>
</gene>